<dbReference type="EMBL" id="WHOB01000079">
    <property type="protein sequence ID" value="NOU82447.1"/>
    <property type="molecule type" value="Genomic_DNA"/>
</dbReference>
<dbReference type="Gene3D" id="3.90.230.10">
    <property type="entry name" value="Creatinase/methionine aminopeptidase superfamily"/>
    <property type="match status" value="1"/>
</dbReference>
<dbReference type="InterPro" id="IPR000587">
    <property type="entry name" value="Creatinase_N"/>
</dbReference>
<dbReference type="SUPFAM" id="SSF55920">
    <property type="entry name" value="Creatinase/aminopeptidase"/>
    <property type="match status" value="1"/>
</dbReference>
<dbReference type="InterPro" id="IPR000994">
    <property type="entry name" value="Pept_M24"/>
</dbReference>
<protein>
    <submittedName>
        <fullName evidence="7">M24 family metallopeptidase</fullName>
    </submittedName>
</protein>
<dbReference type="CDD" id="cd01085">
    <property type="entry name" value="APP"/>
    <property type="match status" value="1"/>
</dbReference>
<dbReference type="PANTHER" id="PTHR43763">
    <property type="entry name" value="XAA-PRO AMINOPEPTIDASE 1"/>
    <property type="match status" value="1"/>
</dbReference>
<sequence>MKPAEKVQQLREWMSEGGIGASAILSGDAHLSEYEGEHWKSRRWITGFTGSAGTAVITADDAGLWTDGRYYIQAQRELEGSGIRLFRMAEPGVPQWDEWLAEQLPQGASFAVDGRTLSVSAMKSLQAKLAEKGIQAVTDLDPVGTIWGDRPGIPAEPLMLHDECYAGLSRGAKLEQIREAMKRTGADYYVLSALDDLCWLFNIRGRDIPFNPYVTAFAVVGVHNALLFAGEHKVTPEDKTMLGKDGVEIRAYEDIGPFLETLPESASVLYDPAKTGYSLAAAISASARIIEAPGLVVALKSIKNDVEITNIRDVYLKDSVALVGLFKWLQDTVPVRPVTELEADQKGLELRRQQPLFAELSFSSISAYGENAAMMHYSPSADHPVQLEARGFYLLDSGSHFLNGTTDITRTLALGPLTEEEKIDFTLVLKSVIALSTAKFLYGSTGSTLDILARKPMWDNGLDYKCGTGHGVGYFSNVHEEPQRFSFKPNDVTLEPGMIITVEPGVYKEGRHGIRTENTLLITEGVTTEFGRFLQFEDLCYLPIDYRAIVPSMLNSEELNWLNGYHAKVYAKLAPLLDEEHRLWLKRETSALLS</sequence>
<reference evidence="7 8" key="1">
    <citation type="submission" date="2019-10" db="EMBL/GenBank/DDBJ databases">
        <title>Description of Paenibacillus terricola sp. nov.</title>
        <authorList>
            <person name="Carlier A."/>
            <person name="Qi S."/>
        </authorList>
    </citation>
    <scope>NUCLEOTIDE SEQUENCE [LARGE SCALE GENOMIC DNA]</scope>
    <source>
        <strain evidence="7 8">LMG 31459</strain>
    </source>
</reference>
<evidence type="ECO:0000259" key="5">
    <source>
        <dbReference type="Pfam" id="PF01321"/>
    </source>
</evidence>
<accession>A0ABX1YNC7</accession>
<dbReference type="Pfam" id="PF16189">
    <property type="entry name" value="Creatinase_N_2"/>
    <property type="match status" value="1"/>
</dbReference>
<dbReference type="Pfam" id="PF00557">
    <property type="entry name" value="Peptidase_M24"/>
    <property type="match status" value="1"/>
</dbReference>
<evidence type="ECO:0000313" key="8">
    <source>
        <dbReference type="Proteomes" id="UP000596857"/>
    </source>
</evidence>
<keyword evidence="3" id="KW-0378">Hydrolase</keyword>
<evidence type="ECO:0000259" key="6">
    <source>
        <dbReference type="Pfam" id="PF16188"/>
    </source>
</evidence>
<feature type="domain" description="Peptidase M24 C-terminal" evidence="6">
    <location>
        <begin position="533"/>
        <end position="591"/>
    </location>
</feature>
<dbReference type="Pfam" id="PF01321">
    <property type="entry name" value="Creatinase_N"/>
    <property type="match status" value="1"/>
</dbReference>
<name>A0ABX1YNC7_9BACL</name>
<dbReference type="SUPFAM" id="SSF53092">
    <property type="entry name" value="Creatinase/prolidase N-terminal domain"/>
    <property type="match status" value="1"/>
</dbReference>
<dbReference type="RefSeq" id="WP_171719796.1">
    <property type="nucleotide sequence ID" value="NZ_WHOB01000079.1"/>
</dbReference>
<feature type="domain" description="Peptidase M24" evidence="4">
    <location>
        <begin position="311"/>
        <end position="524"/>
    </location>
</feature>
<dbReference type="Proteomes" id="UP000596857">
    <property type="component" value="Unassembled WGS sequence"/>
</dbReference>
<proteinExistence type="inferred from homology"/>
<dbReference type="InterPro" id="IPR029149">
    <property type="entry name" value="Creatin/AminoP/Spt16_N"/>
</dbReference>
<comment type="caution">
    <text evidence="7">The sequence shown here is derived from an EMBL/GenBank/DDBJ whole genome shotgun (WGS) entry which is preliminary data.</text>
</comment>
<organism evidence="7 8">
    <name type="scientific">Paenibacillus phytohabitans</name>
    <dbReference type="NCBI Taxonomy" id="2654978"/>
    <lineage>
        <taxon>Bacteria</taxon>
        <taxon>Bacillati</taxon>
        <taxon>Bacillota</taxon>
        <taxon>Bacilli</taxon>
        <taxon>Bacillales</taxon>
        <taxon>Paenibacillaceae</taxon>
        <taxon>Paenibacillus</taxon>
    </lineage>
</organism>
<dbReference type="InterPro" id="IPR036005">
    <property type="entry name" value="Creatinase/aminopeptidase-like"/>
</dbReference>
<evidence type="ECO:0000256" key="2">
    <source>
        <dbReference type="ARBA" id="ARBA00022723"/>
    </source>
</evidence>
<dbReference type="InterPro" id="IPR050422">
    <property type="entry name" value="X-Pro_aminopeptidase_P"/>
</dbReference>
<evidence type="ECO:0000256" key="3">
    <source>
        <dbReference type="ARBA" id="ARBA00022801"/>
    </source>
</evidence>
<dbReference type="Pfam" id="PF16188">
    <property type="entry name" value="Peptidase_M24_C"/>
    <property type="match status" value="1"/>
</dbReference>
<dbReference type="InterPro" id="IPR033740">
    <property type="entry name" value="Pept_M24B"/>
</dbReference>
<keyword evidence="2" id="KW-0479">Metal-binding</keyword>
<evidence type="ECO:0000256" key="1">
    <source>
        <dbReference type="ARBA" id="ARBA00008766"/>
    </source>
</evidence>
<dbReference type="Gene3D" id="3.40.350.10">
    <property type="entry name" value="Creatinase/prolidase N-terminal domain"/>
    <property type="match status" value="2"/>
</dbReference>
<dbReference type="PANTHER" id="PTHR43763:SF6">
    <property type="entry name" value="XAA-PRO AMINOPEPTIDASE 1"/>
    <property type="match status" value="1"/>
</dbReference>
<evidence type="ECO:0000259" key="4">
    <source>
        <dbReference type="Pfam" id="PF00557"/>
    </source>
</evidence>
<dbReference type="InterPro" id="IPR032416">
    <property type="entry name" value="Peptidase_M24_C"/>
</dbReference>
<feature type="domain" description="Creatinase N-terminal" evidence="5">
    <location>
        <begin position="7"/>
        <end position="139"/>
    </location>
</feature>
<evidence type="ECO:0000313" key="7">
    <source>
        <dbReference type="EMBL" id="NOU82447.1"/>
    </source>
</evidence>
<gene>
    <name evidence="7" type="ORF">GC101_26630</name>
</gene>
<keyword evidence="8" id="KW-1185">Reference proteome</keyword>
<comment type="similarity">
    <text evidence="1">Belongs to the peptidase M24B family.</text>
</comment>